<accession>A0AAD6RVW5</accession>
<sequence>MDSSATHNDNDDVDAEGEVVGDANAPMTLVDAGGLASALGLPSPAPGSGIGNGGSALAGGGVGKRYRPAPAKTFQCRGYGECRMVFSRSEHLARHVSHGPFSSHPAFIIHYPIYPSYPRFRRDATR</sequence>
<gene>
    <name evidence="2" type="ORF">C8F04DRAFT_557463</name>
</gene>
<dbReference type="EMBL" id="JARJCM010000547">
    <property type="protein sequence ID" value="KAJ7016261.1"/>
    <property type="molecule type" value="Genomic_DNA"/>
</dbReference>
<organism evidence="2 3">
    <name type="scientific">Mycena alexandri</name>
    <dbReference type="NCBI Taxonomy" id="1745969"/>
    <lineage>
        <taxon>Eukaryota</taxon>
        <taxon>Fungi</taxon>
        <taxon>Dikarya</taxon>
        <taxon>Basidiomycota</taxon>
        <taxon>Agaricomycotina</taxon>
        <taxon>Agaricomycetes</taxon>
        <taxon>Agaricomycetidae</taxon>
        <taxon>Agaricales</taxon>
        <taxon>Marasmiineae</taxon>
        <taxon>Mycenaceae</taxon>
        <taxon>Mycena</taxon>
    </lineage>
</organism>
<dbReference type="AlphaFoldDB" id="A0AAD6RVW5"/>
<evidence type="ECO:0000313" key="2">
    <source>
        <dbReference type="EMBL" id="KAJ7016261.1"/>
    </source>
</evidence>
<evidence type="ECO:0000256" key="1">
    <source>
        <dbReference type="SAM" id="MobiDB-lite"/>
    </source>
</evidence>
<comment type="caution">
    <text evidence="2">The sequence shown here is derived from an EMBL/GenBank/DDBJ whole genome shotgun (WGS) entry which is preliminary data.</text>
</comment>
<dbReference type="Gene3D" id="3.30.160.60">
    <property type="entry name" value="Classic Zinc Finger"/>
    <property type="match status" value="1"/>
</dbReference>
<reference evidence="2" key="1">
    <citation type="submission" date="2023-03" db="EMBL/GenBank/DDBJ databases">
        <title>Massive genome expansion in bonnet fungi (Mycena s.s.) driven by repeated elements and novel gene families across ecological guilds.</title>
        <authorList>
            <consortium name="Lawrence Berkeley National Laboratory"/>
            <person name="Harder C.B."/>
            <person name="Miyauchi S."/>
            <person name="Viragh M."/>
            <person name="Kuo A."/>
            <person name="Thoen E."/>
            <person name="Andreopoulos B."/>
            <person name="Lu D."/>
            <person name="Skrede I."/>
            <person name="Drula E."/>
            <person name="Henrissat B."/>
            <person name="Morin E."/>
            <person name="Kohler A."/>
            <person name="Barry K."/>
            <person name="LaButti K."/>
            <person name="Morin E."/>
            <person name="Salamov A."/>
            <person name="Lipzen A."/>
            <person name="Mereny Z."/>
            <person name="Hegedus B."/>
            <person name="Baldrian P."/>
            <person name="Stursova M."/>
            <person name="Weitz H."/>
            <person name="Taylor A."/>
            <person name="Grigoriev I.V."/>
            <person name="Nagy L.G."/>
            <person name="Martin F."/>
            <person name="Kauserud H."/>
        </authorList>
    </citation>
    <scope>NUCLEOTIDE SEQUENCE</scope>
    <source>
        <strain evidence="2">CBHHK200</strain>
    </source>
</reference>
<proteinExistence type="predicted"/>
<feature type="compositionally biased region" description="Gly residues" evidence="1">
    <location>
        <begin position="48"/>
        <end position="63"/>
    </location>
</feature>
<feature type="region of interest" description="Disordered" evidence="1">
    <location>
        <begin position="1"/>
        <end position="24"/>
    </location>
</feature>
<keyword evidence="3" id="KW-1185">Reference proteome</keyword>
<evidence type="ECO:0000313" key="3">
    <source>
        <dbReference type="Proteomes" id="UP001218188"/>
    </source>
</evidence>
<protein>
    <submittedName>
        <fullName evidence="2">Uncharacterized protein</fullName>
    </submittedName>
</protein>
<dbReference type="Proteomes" id="UP001218188">
    <property type="component" value="Unassembled WGS sequence"/>
</dbReference>
<feature type="region of interest" description="Disordered" evidence="1">
    <location>
        <begin position="41"/>
        <end position="64"/>
    </location>
</feature>
<name>A0AAD6RVW5_9AGAR</name>